<gene>
    <name evidence="2" type="ORF">COX38_01780</name>
</gene>
<evidence type="ECO:0000313" key="2">
    <source>
        <dbReference type="EMBL" id="PIP22230.1"/>
    </source>
</evidence>
<proteinExistence type="predicted"/>
<dbReference type="EMBL" id="PCRN01000065">
    <property type="protein sequence ID" value="PIP22230.1"/>
    <property type="molecule type" value="Genomic_DNA"/>
</dbReference>
<protein>
    <recommendedName>
        <fullName evidence="1">HD/PDEase domain-containing protein</fullName>
    </recommendedName>
</protein>
<evidence type="ECO:0000259" key="1">
    <source>
        <dbReference type="SMART" id="SM00471"/>
    </source>
</evidence>
<dbReference type="SMART" id="SM00471">
    <property type="entry name" value="HDc"/>
    <property type="match status" value="1"/>
</dbReference>
<accession>A0A2G9YSI9</accession>
<evidence type="ECO:0000313" key="3">
    <source>
        <dbReference type="Proteomes" id="UP000229054"/>
    </source>
</evidence>
<feature type="domain" description="HD/PDEase" evidence="1">
    <location>
        <begin position="145"/>
        <end position="265"/>
    </location>
</feature>
<name>A0A2G9YSI9_9BACT</name>
<dbReference type="InterPro" id="IPR003607">
    <property type="entry name" value="HD/PDEase_dom"/>
</dbReference>
<dbReference type="SUPFAM" id="SSF109604">
    <property type="entry name" value="HD-domain/PDEase-like"/>
    <property type="match status" value="1"/>
</dbReference>
<comment type="caution">
    <text evidence="2">The sequence shown here is derived from an EMBL/GenBank/DDBJ whole genome shotgun (WGS) entry which is preliminary data.</text>
</comment>
<dbReference type="CDD" id="cd00077">
    <property type="entry name" value="HDc"/>
    <property type="match status" value="1"/>
</dbReference>
<dbReference type="Gene3D" id="1.10.3210.10">
    <property type="entry name" value="Hypothetical protein af1432"/>
    <property type="match status" value="1"/>
</dbReference>
<reference evidence="2 3" key="1">
    <citation type="submission" date="2017-09" db="EMBL/GenBank/DDBJ databases">
        <title>Depth-based differentiation of microbial function through sediment-hosted aquifers and enrichment of novel symbionts in the deep terrestrial subsurface.</title>
        <authorList>
            <person name="Probst A.J."/>
            <person name="Ladd B."/>
            <person name="Jarett J.K."/>
            <person name="Geller-Mcgrath D.E."/>
            <person name="Sieber C.M."/>
            <person name="Emerson J.B."/>
            <person name="Anantharaman K."/>
            <person name="Thomas B.C."/>
            <person name="Malmstrom R."/>
            <person name="Stieglmeier M."/>
            <person name="Klingl A."/>
            <person name="Woyke T."/>
            <person name="Ryan C.M."/>
            <person name="Banfield J.F."/>
        </authorList>
    </citation>
    <scope>NUCLEOTIDE SEQUENCE [LARGE SCALE GENOMIC DNA]</scope>
    <source>
        <strain evidence="2">CG23_combo_of_CG06-09_8_20_14_all_39_25</strain>
    </source>
</reference>
<organism evidence="2 3">
    <name type="scientific">Candidatus Nealsonbacteria bacterium CG23_combo_of_CG06-09_8_20_14_all_39_25</name>
    <dbReference type="NCBI Taxonomy" id="1974723"/>
    <lineage>
        <taxon>Bacteria</taxon>
        <taxon>Candidatus Nealsoniibacteriota</taxon>
    </lineage>
</organism>
<dbReference type="AlphaFoldDB" id="A0A2G9YSI9"/>
<dbReference type="Proteomes" id="UP000229054">
    <property type="component" value="Unassembled WGS sequence"/>
</dbReference>
<sequence length="456" mass="53266">MHPTDIDQQKLLSLSSPAPFSFGQHPKFERSFRKHLKRLSFGKEISLSELADPRHPEVFIIPRNRFLYVVDEWGNAIGFEQTAFPFSSTDFYVDIDEDEKGLFYEFGHSPPLLRLGGISQLGYLVPPRPKEWNKEASISYLRPTFHHTRWIHSLLVAILTEVILARNGFSQKERAPMVLTAGCHDIATPAGGDSIKRVDPKNLDEEENFGWVLEHYDLIKRWSKRFGFDLGTAESWVRGEGVFGQLLDVIDKISYTALDCYHVGFERPCQIRDFCLKHPLAMDIWQDIRFTPDRTEFFFAQPECLFRFLLLRAYEFQEFLFNPYSRALDLFLKRLTQPLYQTGIITKKQLLTQNDNWLEQVLSQYYPEEIKWIIEPEELSWEKFKTEEDQGEFCAKLGARVDHTEYLAGPSTGLDWLVSNQEKIVPLRRAISERKVKLLEEVVASIVGYYVYYKRP</sequence>